<protein>
    <submittedName>
        <fullName evidence="2">Uncharacterized protein</fullName>
    </submittedName>
</protein>
<dbReference type="HOGENOM" id="CLU_3039982_0_0_5"/>
<dbReference type="STRING" id="715226.ABI_02890"/>
<dbReference type="Proteomes" id="UP000006512">
    <property type="component" value="Unassembled WGS sequence"/>
</dbReference>
<keyword evidence="3" id="KW-1185">Reference proteome</keyword>
<feature type="signal peptide" evidence="1">
    <location>
        <begin position="1"/>
        <end position="27"/>
    </location>
</feature>
<gene>
    <name evidence="2" type="ORF">ABI_02890</name>
</gene>
<name>F4QJ26_9CAUL</name>
<organism evidence="2 3">
    <name type="scientific">Asticcacaulis biprosthecium C19</name>
    <dbReference type="NCBI Taxonomy" id="715226"/>
    <lineage>
        <taxon>Bacteria</taxon>
        <taxon>Pseudomonadati</taxon>
        <taxon>Pseudomonadota</taxon>
        <taxon>Alphaproteobacteria</taxon>
        <taxon>Caulobacterales</taxon>
        <taxon>Caulobacteraceae</taxon>
        <taxon>Asticcacaulis</taxon>
    </lineage>
</organism>
<reference evidence="3" key="1">
    <citation type="submission" date="2011-03" db="EMBL/GenBank/DDBJ databases">
        <title>Draft genome sequence of Brevundimonas diminuta.</title>
        <authorList>
            <person name="Brown P.J.B."/>
            <person name="Buechlein A."/>
            <person name="Hemmerich C."/>
            <person name="Brun Y.V."/>
        </authorList>
    </citation>
    <scope>NUCLEOTIDE SEQUENCE [LARGE SCALE GENOMIC DNA]</scope>
    <source>
        <strain evidence="3">C19</strain>
    </source>
</reference>
<evidence type="ECO:0000313" key="2">
    <source>
        <dbReference type="EMBL" id="EGF91857.1"/>
    </source>
</evidence>
<dbReference type="AlphaFoldDB" id="F4QJ26"/>
<dbReference type="OrthoDB" id="9937754at2"/>
<proteinExistence type="predicted"/>
<dbReference type="RefSeq" id="WP_006271023.1">
    <property type="nucleotide sequence ID" value="NZ_GL883077.1"/>
</dbReference>
<accession>F4QJ26</accession>
<dbReference type="EMBL" id="GL883077">
    <property type="protein sequence ID" value="EGF91857.1"/>
    <property type="molecule type" value="Genomic_DNA"/>
</dbReference>
<evidence type="ECO:0000256" key="1">
    <source>
        <dbReference type="SAM" id="SignalP"/>
    </source>
</evidence>
<keyword evidence="1" id="KW-0732">Signal</keyword>
<feature type="chain" id="PRO_5003320894" evidence="1">
    <location>
        <begin position="28"/>
        <end position="54"/>
    </location>
</feature>
<evidence type="ECO:0000313" key="3">
    <source>
        <dbReference type="Proteomes" id="UP000006512"/>
    </source>
</evidence>
<sequence>MIKKIAAALIFASVAASAMTLSAPAQAGEGHWSIGKGVQCRVTNGVVVCTKNRP</sequence>